<evidence type="ECO:0000313" key="3">
    <source>
        <dbReference type="Proteomes" id="UP000077266"/>
    </source>
</evidence>
<dbReference type="InterPro" id="IPR054416">
    <property type="entry name" value="GST_UstS-like_C"/>
</dbReference>
<keyword evidence="3" id="KW-1185">Reference proteome</keyword>
<dbReference type="GO" id="GO:0016034">
    <property type="term" value="F:maleylacetoacetate isomerase activity"/>
    <property type="evidence" value="ECO:0007669"/>
    <property type="project" value="TreeGrafter"/>
</dbReference>
<dbReference type="OrthoDB" id="4951845at2759"/>
<feature type="domain" description="GST N-terminal" evidence="1">
    <location>
        <begin position="10"/>
        <end position="102"/>
    </location>
</feature>
<gene>
    <name evidence="2" type="ORF">EXIGLDRAFT_750024</name>
</gene>
<dbReference type="Gene3D" id="1.20.1050.10">
    <property type="match status" value="1"/>
</dbReference>
<dbReference type="GO" id="GO:0004364">
    <property type="term" value="F:glutathione transferase activity"/>
    <property type="evidence" value="ECO:0007669"/>
    <property type="project" value="TreeGrafter"/>
</dbReference>
<dbReference type="EMBL" id="KV426023">
    <property type="protein sequence ID" value="KZV91654.1"/>
    <property type="molecule type" value="Genomic_DNA"/>
</dbReference>
<dbReference type="Pfam" id="PF13409">
    <property type="entry name" value="GST_N_2"/>
    <property type="match status" value="1"/>
</dbReference>
<dbReference type="Pfam" id="PF22041">
    <property type="entry name" value="GST_C_7"/>
    <property type="match status" value="1"/>
</dbReference>
<dbReference type="InParanoid" id="A0A165H9U1"/>
<proteinExistence type="predicted"/>
<dbReference type="Gene3D" id="3.40.30.10">
    <property type="entry name" value="Glutaredoxin"/>
    <property type="match status" value="1"/>
</dbReference>
<name>A0A165H9U1_EXIGL</name>
<dbReference type="SUPFAM" id="SSF52833">
    <property type="entry name" value="Thioredoxin-like"/>
    <property type="match status" value="1"/>
</dbReference>
<evidence type="ECO:0000313" key="2">
    <source>
        <dbReference type="EMBL" id="KZV91654.1"/>
    </source>
</evidence>
<dbReference type="PANTHER" id="PTHR42673">
    <property type="entry name" value="MALEYLACETOACETATE ISOMERASE"/>
    <property type="match status" value="1"/>
</dbReference>
<organism evidence="2 3">
    <name type="scientific">Exidia glandulosa HHB12029</name>
    <dbReference type="NCBI Taxonomy" id="1314781"/>
    <lineage>
        <taxon>Eukaryota</taxon>
        <taxon>Fungi</taxon>
        <taxon>Dikarya</taxon>
        <taxon>Basidiomycota</taxon>
        <taxon>Agaricomycotina</taxon>
        <taxon>Agaricomycetes</taxon>
        <taxon>Auriculariales</taxon>
        <taxon>Exidiaceae</taxon>
        <taxon>Exidia</taxon>
    </lineage>
</organism>
<accession>A0A165H9U1</accession>
<reference evidence="2 3" key="1">
    <citation type="journal article" date="2016" name="Mol. Biol. Evol.">
        <title>Comparative Genomics of Early-Diverging Mushroom-Forming Fungi Provides Insights into the Origins of Lignocellulose Decay Capabilities.</title>
        <authorList>
            <person name="Nagy L.G."/>
            <person name="Riley R."/>
            <person name="Tritt A."/>
            <person name="Adam C."/>
            <person name="Daum C."/>
            <person name="Floudas D."/>
            <person name="Sun H."/>
            <person name="Yadav J.S."/>
            <person name="Pangilinan J."/>
            <person name="Larsson K.H."/>
            <person name="Matsuura K."/>
            <person name="Barry K."/>
            <person name="Labutti K."/>
            <person name="Kuo R."/>
            <person name="Ohm R.A."/>
            <person name="Bhattacharya S.S."/>
            <person name="Shirouzu T."/>
            <person name="Yoshinaga Y."/>
            <person name="Martin F.M."/>
            <person name="Grigoriev I.V."/>
            <person name="Hibbett D.S."/>
        </authorList>
    </citation>
    <scope>NUCLEOTIDE SEQUENCE [LARGE SCALE GENOMIC DNA]</scope>
    <source>
        <strain evidence="2 3">HHB12029</strain>
    </source>
</reference>
<dbReference type="GO" id="GO:0006559">
    <property type="term" value="P:L-phenylalanine catabolic process"/>
    <property type="evidence" value="ECO:0007669"/>
    <property type="project" value="TreeGrafter"/>
</dbReference>
<dbReference type="InterPro" id="IPR004045">
    <property type="entry name" value="Glutathione_S-Trfase_N"/>
</dbReference>
<dbReference type="PANTHER" id="PTHR42673:SF4">
    <property type="entry name" value="MALEYLACETOACETATE ISOMERASE"/>
    <property type="match status" value="1"/>
</dbReference>
<sequence length="253" mass="28820">MSKDAAITFYDIPSSRGAWSPNTWRARFVLNLKKIPYTTHWLNYPEIEPFMKSIGAKPTDKKPAPDDNEDWYTCPVLSVDGKIIEDSLAIIDYLETAYPDTPRVYPHGTKALQLAFGKWWLANIFMPSLRILLPGVPPILDPAGAEYFHSSRARWYGQPLPEWTPAGSDERAKVWQATKEGLAKASELYTKREDTTSVWLTGATPVYADIVALSWLAFIKAAVTEKEWEELRTWDDGFWGKLWDASAPYRSEQ</sequence>
<dbReference type="Proteomes" id="UP000077266">
    <property type="component" value="Unassembled WGS sequence"/>
</dbReference>
<dbReference type="PROSITE" id="PS50404">
    <property type="entry name" value="GST_NTER"/>
    <property type="match status" value="1"/>
</dbReference>
<dbReference type="STRING" id="1314781.A0A165H9U1"/>
<protein>
    <recommendedName>
        <fullName evidence="1">GST N-terminal domain-containing protein</fullName>
    </recommendedName>
</protein>
<dbReference type="AlphaFoldDB" id="A0A165H9U1"/>
<dbReference type="GO" id="GO:0006749">
    <property type="term" value="P:glutathione metabolic process"/>
    <property type="evidence" value="ECO:0007669"/>
    <property type="project" value="TreeGrafter"/>
</dbReference>
<evidence type="ECO:0000259" key="1">
    <source>
        <dbReference type="PROSITE" id="PS50404"/>
    </source>
</evidence>
<dbReference type="InterPro" id="IPR036249">
    <property type="entry name" value="Thioredoxin-like_sf"/>
</dbReference>